<keyword evidence="2" id="KW-1185">Reference proteome</keyword>
<dbReference type="GO" id="GO:0030687">
    <property type="term" value="C:preribosome, large subunit precursor"/>
    <property type="evidence" value="ECO:0007669"/>
    <property type="project" value="TreeGrafter"/>
</dbReference>
<evidence type="ECO:0000313" key="2">
    <source>
        <dbReference type="Proteomes" id="UP000191024"/>
    </source>
</evidence>
<name>A0A1G4KBX8_9SACH</name>
<accession>A0A1G4KBX8</accession>
<organism evidence="1 2">
    <name type="scientific">Lachancea mirantina</name>
    <dbReference type="NCBI Taxonomy" id="1230905"/>
    <lineage>
        <taxon>Eukaryota</taxon>
        <taxon>Fungi</taxon>
        <taxon>Dikarya</taxon>
        <taxon>Ascomycota</taxon>
        <taxon>Saccharomycotina</taxon>
        <taxon>Saccharomycetes</taxon>
        <taxon>Saccharomycetales</taxon>
        <taxon>Saccharomycetaceae</taxon>
        <taxon>Lachancea</taxon>
    </lineage>
</organism>
<dbReference type="Proteomes" id="UP000191024">
    <property type="component" value="Chromosome G"/>
</dbReference>
<dbReference type="OrthoDB" id="10263222at2759"/>
<evidence type="ECO:0000313" key="1">
    <source>
        <dbReference type="EMBL" id="SCV01779.1"/>
    </source>
</evidence>
<proteinExistence type="predicted"/>
<dbReference type="GO" id="GO:0000470">
    <property type="term" value="P:maturation of LSU-rRNA"/>
    <property type="evidence" value="ECO:0007669"/>
    <property type="project" value="TreeGrafter"/>
</dbReference>
<reference evidence="1 2" key="1">
    <citation type="submission" date="2016-03" db="EMBL/GenBank/DDBJ databases">
        <authorList>
            <person name="Devillers H."/>
        </authorList>
    </citation>
    <scope>NUCLEOTIDE SEQUENCE [LARGE SCALE GENOMIC DNA]</scope>
    <source>
        <strain evidence="1">CBS 11717</strain>
    </source>
</reference>
<dbReference type="GO" id="GO:0004519">
    <property type="term" value="F:endonuclease activity"/>
    <property type="evidence" value="ECO:0007669"/>
    <property type="project" value="InterPro"/>
</dbReference>
<dbReference type="GO" id="GO:0090730">
    <property type="term" value="C:Las1 complex"/>
    <property type="evidence" value="ECO:0007669"/>
    <property type="project" value="InterPro"/>
</dbReference>
<dbReference type="EMBL" id="LT598469">
    <property type="protein sequence ID" value="SCV01779.1"/>
    <property type="molecule type" value="Genomic_DNA"/>
</dbReference>
<dbReference type="AlphaFoldDB" id="A0A1G4KBX8"/>
<gene>
    <name evidence="1" type="ORF">LAMI_0G13674G</name>
</gene>
<dbReference type="PANTHER" id="PTHR15002">
    <property type="entry name" value="RIBOSOMAL BIOGENESIS PROTEIN LAS1L"/>
    <property type="match status" value="1"/>
</dbReference>
<sequence length="468" mass="54136">MTRQQARIVPWRSRDEIELVKTRLYSWKYGAEDARERGVMKVECWESRGPYTPHVILTTARLVQLKLMDESGNLDGLTMRMAYAMALIRFVNGLLDPTQQSQFAIPLHVLAERLQLPSWFVELRHCSTHERDLPSLEMLRLACSEALEWLWRNYWDAEEMQLKDEMKEEGNREVDGQGEISEASELRNGAQRFIEALPAVARILNSDVHVGKRQRVSSSFTGGVKVVKKARNEPSPEEKIEQFVGIAKEAWKLAKKGPDIFISEFVKQYDVRTQPLVLRLLAERINVFSYELCRWILQEFDITVQARQMTVLRRTFSKSQLDKFVTQLCDHALDYRKVFAHCDRWSQLLRQHPSYLGVTILQRTIDCTKVLPEKLQKRYANEIAKIKDQLTRVATRASPSELNLYDIVSLSIERPKESHVTQTPSTATMASTAADAVLDDLAKLRKREQRPLLWQSAPVWTPRPFGTI</sequence>
<dbReference type="InterPro" id="IPR007174">
    <property type="entry name" value="Las1"/>
</dbReference>
<protein>
    <submittedName>
        <fullName evidence="1">LAMI_0G13674g1_1</fullName>
    </submittedName>
</protein>
<dbReference type="STRING" id="1230905.A0A1G4KBX8"/>
<dbReference type="Pfam" id="PF04031">
    <property type="entry name" value="Las1"/>
    <property type="match status" value="1"/>
</dbReference>
<dbReference type="GO" id="GO:0000460">
    <property type="term" value="P:maturation of 5.8S rRNA"/>
    <property type="evidence" value="ECO:0007669"/>
    <property type="project" value="TreeGrafter"/>
</dbReference>
<dbReference type="PANTHER" id="PTHR15002:SF0">
    <property type="entry name" value="RIBOSOMAL BIOGENESIS PROTEIN LAS1L"/>
    <property type="match status" value="1"/>
</dbReference>